<accession>A0A7R7DU05</accession>
<dbReference type="PANTHER" id="PTHR43781:SF1">
    <property type="entry name" value="SACCHAROPINE DEHYDROGENASE"/>
    <property type="match status" value="1"/>
</dbReference>
<dbReference type="KEGG" id="atl:Athai_53330"/>
<dbReference type="Pfam" id="PF03435">
    <property type="entry name" value="Sacchrp_dh_NADP"/>
    <property type="match status" value="1"/>
</dbReference>
<dbReference type="Proteomes" id="UP000611640">
    <property type="component" value="Chromosome"/>
</dbReference>
<dbReference type="RefSeq" id="WP_203963981.1">
    <property type="nucleotide sequence ID" value="NZ_AP023355.1"/>
</dbReference>
<dbReference type="SUPFAM" id="SSF51735">
    <property type="entry name" value="NAD(P)-binding Rossmann-fold domains"/>
    <property type="match status" value="1"/>
</dbReference>
<evidence type="ECO:0000259" key="1">
    <source>
        <dbReference type="Pfam" id="PF03435"/>
    </source>
</evidence>
<keyword evidence="3" id="KW-1185">Reference proteome</keyword>
<name>A0A7R7DU05_9ACTN</name>
<feature type="domain" description="Saccharopine dehydrogenase NADP binding" evidence="1">
    <location>
        <begin position="7"/>
        <end position="118"/>
    </location>
</feature>
<dbReference type="AlphaFoldDB" id="A0A7R7DU05"/>
<organism evidence="2 3">
    <name type="scientific">Actinocatenispora thailandica</name>
    <dbReference type="NCBI Taxonomy" id="227318"/>
    <lineage>
        <taxon>Bacteria</taxon>
        <taxon>Bacillati</taxon>
        <taxon>Actinomycetota</taxon>
        <taxon>Actinomycetes</taxon>
        <taxon>Micromonosporales</taxon>
        <taxon>Micromonosporaceae</taxon>
        <taxon>Actinocatenispora</taxon>
    </lineage>
</organism>
<dbReference type="InterPro" id="IPR036291">
    <property type="entry name" value="NAD(P)-bd_dom_sf"/>
</dbReference>
<reference evidence="2 3" key="1">
    <citation type="submission" date="2020-08" db="EMBL/GenBank/DDBJ databases">
        <title>Whole genome shotgun sequence of Actinocatenispora thailandica NBRC 105041.</title>
        <authorList>
            <person name="Komaki H."/>
            <person name="Tamura T."/>
        </authorList>
    </citation>
    <scope>NUCLEOTIDE SEQUENCE [LARGE SCALE GENOMIC DNA]</scope>
    <source>
        <strain evidence="2 3">NBRC 105041</strain>
    </source>
</reference>
<dbReference type="PANTHER" id="PTHR43781">
    <property type="entry name" value="SACCHAROPINE DEHYDROGENASE"/>
    <property type="match status" value="1"/>
</dbReference>
<proteinExistence type="predicted"/>
<dbReference type="EMBL" id="AP023355">
    <property type="protein sequence ID" value="BCJ37830.1"/>
    <property type="molecule type" value="Genomic_DNA"/>
</dbReference>
<evidence type="ECO:0000313" key="3">
    <source>
        <dbReference type="Proteomes" id="UP000611640"/>
    </source>
</evidence>
<dbReference type="InterPro" id="IPR005097">
    <property type="entry name" value="Sacchrp_dh_NADP-bd"/>
</dbReference>
<protein>
    <submittedName>
        <fullName evidence="2">Saccharopine dehydrogenase</fullName>
    </submittedName>
</protein>
<gene>
    <name evidence="2" type="ORF">Athai_53330</name>
</gene>
<sequence>MNTNHQIAVYGAYGHTGRFVVAELRDRGFRPVLSGRDEHRLRALAAAHPGTEVRPAAVDDPAALDRALAGVAAVINCAGPFATTAGPVVEAALRAGIPYLDVAAEIEANLDTFRHFGDRARAAEAIVVPAMAFYGGLGDLLVSAVLAGETGADEVHVGYGLSSWHPTAGTRAAGVVSSRRRDGRRVRYQDGRLQYHDGQPTTLTWDFPAPIGSRTVLAEFTMADVVTVPSHLDVGEVCTYMTAEAARDIAAPDTPTPAAVDERGRSAQTFVVEALVRSRGTERRAVARGQDIYAVTAPLVVEAVRRVLGGETRTVGVASAGEIFDPAGFLRALADRGALDVSL</sequence>
<dbReference type="Gene3D" id="3.40.50.720">
    <property type="entry name" value="NAD(P)-binding Rossmann-like Domain"/>
    <property type="match status" value="1"/>
</dbReference>
<evidence type="ECO:0000313" key="2">
    <source>
        <dbReference type="EMBL" id="BCJ37830.1"/>
    </source>
</evidence>